<dbReference type="PANTHER" id="PTHR13598">
    <property type="entry name" value="AT07567P-RELATED"/>
    <property type="match status" value="1"/>
</dbReference>
<feature type="transmembrane region" description="Helical" evidence="9">
    <location>
        <begin position="205"/>
        <end position="224"/>
    </location>
</feature>
<feature type="transmembrane region" description="Helical" evidence="9">
    <location>
        <begin position="261"/>
        <end position="283"/>
    </location>
</feature>
<organism evidence="10 11">
    <name type="scientific">Latimeria chalumnae</name>
    <name type="common">Coelacanth</name>
    <dbReference type="NCBI Taxonomy" id="7897"/>
    <lineage>
        <taxon>Eukaryota</taxon>
        <taxon>Metazoa</taxon>
        <taxon>Chordata</taxon>
        <taxon>Craniata</taxon>
        <taxon>Vertebrata</taxon>
        <taxon>Euteleostomi</taxon>
        <taxon>Coelacanthiformes</taxon>
        <taxon>Coelacanthidae</taxon>
        <taxon>Latimeria</taxon>
    </lineage>
</organism>
<evidence type="ECO:0000256" key="1">
    <source>
        <dbReference type="ARBA" id="ARBA00004575"/>
    </source>
</evidence>
<dbReference type="GO" id="GO:0001556">
    <property type="term" value="P:oocyte maturation"/>
    <property type="evidence" value="ECO:0007669"/>
    <property type="project" value="Ensembl"/>
</dbReference>
<reference evidence="10" key="2">
    <citation type="submission" date="2025-08" db="UniProtKB">
        <authorList>
            <consortium name="Ensembl"/>
        </authorList>
    </citation>
    <scope>IDENTIFICATION</scope>
</reference>
<dbReference type="OMA" id="KIMKIMH"/>
<protein>
    <submittedName>
        <fullName evidence="10">Nuclear envelope integral membrane protein 2</fullName>
    </submittedName>
</protein>
<evidence type="ECO:0000256" key="8">
    <source>
        <dbReference type="SAM" id="MobiDB-lite"/>
    </source>
</evidence>
<evidence type="ECO:0000256" key="5">
    <source>
        <dbReference type="ARBA" id="ARBA00022989"/>
    </source>
</evidence>
<dbReference type="GeneTree" id="ENSGT00390000002174"/>
<evidence type="ECO:0000256" key="3">
    <source>
        <dbReference type="ARBA" id="ARBA00022692"/>
    </source>
</evidence>
<gene>
    <name evidence="10" type="primary">NEMP2</name>
</gene>
<dbReference type="HOGENOM" id="CLU_025225_0_0_1"/>
<dbReference type="InParanoid" id="H3B8B7"/>
<dbReference type="PANTHER" id="PTHR13598:SF3">
    <property type="entry name" value="NUCLEAR ENVELOPE INTEGRAL MEMBRANE PROTEIN 2"/>
    <property type="match status" value="1"/>
</dbReference>
<name>H3B8B7_LATCH</name>
<accession>H3B8B7</accession>
<evidence type="ECO:0000256" key="6">
    <source>
        <dbReference type="ARBA" id="ARBA00023136"/>
    </source>
</evidence>
<comment type="subcellular location">
    <subcellularLocation>
        <location evidence="1">Nucleus inner membrane</location>
        <topology evidence="1">Multi-pass membrane protein</topology>
        <orientation evidence="1">Nucleoplasmic side</orientation>
    </subcellularLocation>
</comment>
<dbReference type="InterPro" id="IPR019358">
    <property type="entry name" value="NEMP_fam"/>
</dbReference>
<dbReference type="FunCoup" id="H3B8B7">
    <property type="interactions" value="879"/>
</dbReference>
<dbReference type="GO" id="GO:0005637">
    <property type="term" value="C:nuclear inner membrane"/>
    <property type="evidence" value="ECO:0007669"/>
    <property type="project" value="UniProtKB-SubCell"/>
</dbReference>
<feature type="compositionally biased region" description="Basic and acidic residues" evidence="8">
    <location>
        <begin position="394"/>
        <end position="403"/>
    </location>
</feature>
<evidence type="ECO:0000313" key="10">
    <source>
        <dbReference type="Ensembl" id="ENSLACP00000018138.1"/>
    </source>
</evidence>
<keyword evidence="7" id="KW-0539">Nucleus</keyword>
<dbReference type="EMBL" id="AFYH01074242">
    <property type="status" value="NOT_ANNOTATED_CDS"/>
    <property type="molecule type" value="Genomic_DNA"/>
</dbReference>
<feature type="transmembrane region" description="Helical" evidence="9">
    <location>
        <begin position="120"/>
        <end position="137"/>
    </location>
</feature>
<dbReference type="AlphaFoldDB" id="H3B8B7"/>
<evidence type="ECO:0000256" key="2">
    <source>
        <dbReference type="ARBA" id="ARBA00005748"/>
    </source>
</evidence>
<reference evidence="10" key="3">
    <citation type="submission" date="2025-09" db="UniProtKB">
        <authorList>
            <consortium name="Ensembl"/>
        </authorList>
    </citation>
    <scope>IDENTIFICATION</scope>
</reference>
<evidence type="ECO:0000256" key="9">
    <source>
        <dbReference type="SAM" id="Phobius"/>
    </source>
</evidence>
<feature type="transmembrane region" description="Helical" evidence="9">
    <location>
        <begin position="236"/>
        <end position="255"/>
    </location>
</feature>
<comment type="similarity">
    <text evidence="2">Belongs to the NEMP family.</text>
</comment>
<dbReference type="eggNOG" id="KOG3817">
    <property type="taxonomic scope" value="Eukaryota"/>
</dbReference>
<reference evidence="11" key="1">
    <citation type="submission" date="2011-08" db="EMBL/GenBank/DDBJ databases">
        <title>The draft genome of Latimeria chalumnae.</title>
        <authorList>
            <person name="Di Palma F."/>
            <person name="Alfoldi J."/>
            <person name="Johnson J."/>
            <person name="Berlin A."/>
            <person name="Gnerre S."/>
            <person name="Jaffe D."/>
            <person name="MacCallum I."/>
            <person name="Young S."/>
            <person name="Walker B.J."/>
            <person name="Lander E."/>
            <person name="Lindblad-Toh K."/>
        </authorList>
    </citation>
    <scope>NUCLEOTIDE SEQUENCE [LARGE SCALE GENOMIC DNA]</scope>
    <source>
        <strain evidence="11">Wild caught</strain>
    </source>
</reference>
<sequence length="403" mass="46467">VECVALKENTVTTENESRCFCYKSYEAVQVKYVWSTVQVKINSTGEFQILYQKEENCNDPETFADFVQCIVQEFIQFATAYNETTIAVNVNDVTCFQVEPVKLDTKYTVSVGKKLIDAKLVALFFGGVFLFFAAGIISRSVVFYYFAGVSLGILCFAVFLLLILKKFIPKTSTFLLLMCGGWSCSVFFIHYVRENINRILSDYKNYAFGYLLIWGFFSFICCYKHGPLTHDRSINLLTWTLQLIALFLMYCGLTIPHSTYAVIAIAVCSHGFRYGRNLMLYIYRRVKKCFMYKKPAIKLLTEDEYREQTETVTAKALEELRKHCAESCFSTWETVCRLQSPKRFAEFILGSSHLKLEEVSEHEEQYGIGGLFLEEQLFASERDGEPQQEEELLSSEHEEQFEA</sequence>
<keyword evidence="6 9" id="KW-0472">Membrane</keyword>
<keyword evidence="11" id="KW-1185">Reference proteome</keyword>
<keyword evidence="5 9" id="KW-1133">Transmembrane helix</keyword>
<feature type="transmembrane region" description="Helical" evidence="9">
    <location>
        <begin position="174"/>
        <end position="193"/>
    </location>
</feature>
<evidence type="ECO:0000256" key="4">
    <source>
        <dbReference type="ARBA" id="ARBA00022729"/>
    </source>
</evidence>
<dbReference type="STRING" id="7897.ENSLACP00000018138"/>
<dbReference type="Proteomes" id="UP000008672">
    <property type="component" value="Unassembled WGS sequence"/>
</dbReference>
<feature type="transmembrane region" description="Helical" evidence="9">
    <location>
        <begin position="143"/>
        <end position="162"/>
    </location>
</feature>
<dbReference type="Pfam" id="PF10225">
    <property type="entry name" value="NEMP"/>
    <property type="match status" value="1"/>
</dbReference>
<keyword evidence="3 9" id="KW-0812">Transmembrane</keyword>
<dbReference type="Ensembl" id="ENSLACT00000018270.1">
    <property type="protein sequence ID" value="ENSLACP00000018138.1"/>
    <property type="gene ID" value="ENSLACG00000015979.1"/>
</dbReference>
<feature type="region of interest" description="Disordered" evidence="8">
    <location>
        <begin position="381"/>
        <end position="403"/>
    </location>
</feature>
<evidence type="ECO:0000256" key="7">
    <source>
        <dbReference type="ARBA" id="ARBA00023242"/>
    </source>
</evidence>
<keyword evidence="4" id="KW-0732">Signal</keyword>
<evidence type="ECO:0000313" key="11">
    <source>
        <dbReference type="Proteomes" id="UP000008672"/>
    </source>
</evidence>
<proteinExistence type="inferred from homology"/>